<gene>
    <name evidence="1" type="ORF">HDG41_004635</name>
</gene>
<dbReference type="AlphaFoldDB" id="A0A7W8LBF4"/>
<organism evidence="1 2">
    <name type="scientific">Paraburkholderia youngii</name>
    <dbReference type="NCBI Taxonomy" id="2782701"/>
    <lineage>
        <taxon>Bacteria</taxon>
        <taxon>Pseudomonadati</taxon>
        <taxon>Pseudomonadota</taxon>
        <taxon>Betaproteobacteria</taxon>
        <taxon>Burkholderiales</taxon>
        <taxon>Burkholderiaceae</taxon>
        <taxon>Paraburkholderia</taxon>
    </lineage>
</organism>
<protein>
    <submittedName>
        <fullName evidence="1">Outer membrane protein TolC</fullName>
    </submittedName>
</protein>
<sequence length="51" mass="5456">MDSPAAWRHSTRAEQVALLTLNGQALSQEIALAKALGGGYRADPPVELKPR</sequence>
<name>A0A7W8LBF4_9BURK</name>
<accession>A0A7W8LBF4</accession>
<comment type="caution">
    <text evidence="1">The sequence shown here is derived from an EMBL/GenBank/DDBJ whole genome shotgun (WGS) entry which is preliminary data.</text>
</comment>
<evidence type="ECO:0000313" key="1">
    <source>
        <dbReference type="EMBL" id="MBB5402549.1"/>
    </source>
</evidence>
<dbReference type="EMBL" id="JACHDE010000008">
    <property type="protein sequence ID" value="MBB5402549.1"/>
    <property type="molecule type" value="Genomic_DNA"/>
</dbReference>
<dbReference type="RefSeq" id="WP_368623657.1">
    <property type="nucleotide sequence ID" value="NZ_JACHDE010000008.1"/>
</dbReference>
<dbReference type="Proteomes" id="UP000592820">
    <property type="component" value="Unassembled WGS sequence"/>
</dbReference>
<proteinExistence type="predicted"/>
<evidence type="ECO:0000313" key="2">
    <source>
        <dbReference type="Proteomes" id="UP000592820"/>
    </source>
</evidence>
<reference evidence="1 2" key="1">
    <citation type="submission" date="2020-08" db="EMBL/GenBank/DDBJ databases">
        <title>Genomic Encyclopedia of Type Strains, Phase IV (KMG-V): Genome sequencing to study the core and pangenomes of soil and plant-associated prokaryotes.</title>
        <authorList>
            <person name="Whitman W."/>
        </authorList>
    </citation>
    <scope>NUCLEOTIDE SEQUENCE [LARGE SCALE GENOMIC DNA]</scope>
    <source>
        <strain evidence="1 2">JPY162</strain>
    </source>
</reference>